<evidence type="ECO:0000313" key="3">
    <source>
        <dbReference type="Proteomes" id="UP001500683"/>
    </source>
</evidence>
<dbReference type="InterPro" id="IPR013096">
    <property type="entry name" value="Cupin_2"/>
</dbReference>
<dbReference type="PANTHER" id="PTHR37694">
    <property type="entry name" value="SLR8022 PROTEIN"/>
    <property type="match status" value="1"/>
</dbReference>
<proteinExistence type="predicted"/>
<protein>
    <submittedName>
        <fullName evidence="2">Cupin domain-containing protein</fullName>
    </submittedName>
</protein>
<dbReference type="InterPro" id="IPR011051">
    <property type="entry name" value="RmlC_Cupin_sf"/>
</dbReference>
<evidence type="ECO:0000259" key="1">
    <source>
        <dbReference type="Pfam" id="PF07883"/>
    </source>
</evidence>
<sequence>MQKISLDARVREHMERAAASPAGRSAETVYGGHEHTLRQTLIALRAGASLAEHENPGEATVLVLRGRVRLHSGDTTWEGMTGDLLIVPPARHGLEAVEDAAALLTVARAR</sequence>
<evidence type="ECO:0000313" key="2">
    <source>
        <dbReference type="EMBL" id="GAA4061032.1"/>
    </source>
</evidence>
<dbReference type="PANTHER" id="PTHR37694:SF1">
    <property type="entry name" value="SLR8022 PROTEIN"/>
    <property type="match status" value="1"/>
</dbReference>
<dbReference type="SUPFAM" id="SSF51182">
    <property type="entry name" value="RmlC-like cupins"/>
    <property type="match status" value="1"/>
</dbReference>
<comment type="caution">
    <text evidence="2">The sequence shown here is derived from an EMBL/GenBank/DDBJ whole genome shotgun (WGS) entry which is preliminary data.</text>
</comment>
<dbReference type="Pfam" id="PF07883">
    <property type="entry name" value="Cupin_2"/>
    <property type="match status" value="1"/>
</dbReference>
<accession>A0ABP7V7B0</accession>
<dbReference type="Gene3D" id="2.60.120.10">
    <property type="entry name" value="Jelly Rolls"/>
    <property type="match status" value="1"/>
</dbReference>
<dbReference type="EMBL" id="BAAAZG010000002">
    <property type="protein sequence ID" value="GAA4061032.1"/>
    <property type="molecule type" value="Genomic_DNA"/>
</dbReference>
<reference evidence="3" key="1">
    <citation type="journal article" date="2019" name="Int. J. Syst. Evol. Microbiol.">
        <title>The Global Catalogue of Microorganisms (GCM) 10K type strain sequencing project: providing services to taxonomists for standard genome sequencing and annotation.</title>
        <authorList>
            <consortium name="The Broad Institute Genomics Platform"/>
            <consortium name="The Broad Institute Genome Sequencing Center for Infectious Disease"/>
            <person name="Wu L."/>
            <person name="Ma J."/>
        </authorList>
    </citation>
    <scope>NUCLEOTIDE SEQUENCE [LARGE SCALE GENOMIC DNA]</scope>
    <source>
        <strain evidence="3">JCM 16702</strain>
    </source>
</reference>
<name>A0ABP7V7B0_9ACTN</name>
<gene>
    <name evidence="2" type="ORF">GCM10022214_12410</name>
</gene>
<dbReference type="RefSeq" id="WP_344942010.1">
    <property type="nucleotide sequence ID" value="NZ_BAAAZG010000002.1"/>
</dbReference>
<dbReference type="Proteomes" id="UP001500683">
    <property type="component" value="Unassembled WGS sequence"/>
</dbReference>
<dbReference type="InterPro" id="IPR014710">
    <property type="entry name" value="RmlC-like_jellyroll"/>
</dbReference>
<feature type="domain" description="Cupin type-2" evidence="1">
    <location>
        <begin position="42"/>
        <end position="104"/>
    </location>
</feature>
<dbReference type="CDD" id="cd02230">
    <property type="entry name" value="cupin_HP0902-like"/>
    <property type="match status" value="1"/>
</dbReference>
<organism evidence="2 3">
    <name type="scientific">Actinomadura miaoliensis</name>
    <dbReference type="NCBI Taxonomy" id="430685"/>
    <lineage>
        <taxon>Bacteria</taxon>
        <taxon>Bacillati</taxon>
        <taxon>Actinomycetota</taxon>
        <taxon>Actinomycetes</taxon>
        <taxon>Streptosporangiales</taxon>
        <taxon>Thermomonosporaceae</taxon>
        <taxon>Actinomadura</taxon>
    </lineage>
</organism>
<keyword evidence="3" id="KW-1185">Reference proteome</keyword>